<gene>
    <name evidence="3" type="ORF">A1355_03925</name>
</gene>
<dbReference type="SUPFAM" id="SSF54909">
    <property type="entry name" value="Dimeric alpha+beta barrel"/>
    <property type="match status" value="1"/>
</dbReference>
<comment type="caution">
    <text evidence="3">The sequence shown here is derived from an EMBL/GenBank/DDBJ whole genome shotgun (WGS) entry which is preliminary data.</text>
</comment>
<evidence type="ECO:0000259" key="2">
    <source>
        <dbReference type="Pfam" id="PF03795"/>
    </source>
</evidence>
<organism evidence="3 4">
    <name type="scientific">Methylomonas koyamae</name>
    <dbReference type="NCBI Taxonomy" id="702114"/>
    <lineage>
        <taxon>Bacteria</taxon>
        <taxon>Pseudomonadati</taxon>
        <taxon>Pseudomonadota</taxon>
        <taxon>Gammaproteobacteria</taxon>
        <taxon>Methylococcales</taxon>
        <taxon>Methylococcaceae</taxon>
        <taxon>Methylomonas</taxon>
    </lineage>
</organism>
<dbReference type="RefSeq" id="WP_064027820.1">
    <property type="nucleotide sequence ID" value="NZ_LUUK01000155.1"/>
</dbReference>
<evidence type="ECO:0000256" key="1">
    <source>
        <dbReference type="ARBA" id="ARBA00007689"/>
    </source>
</evidence>
<feature type="domain" description="YCII-related" evidence="2">
    <location>
        <begin position="1"/>
        <end position="113"/>
    </location>
</feature>
<dbReference type="InterPro" id="IPR011008">
    <property type="entry name" value="Dimeric_a/b-barrel"/>
</dbReference>
<dbReference type="EMBL" id="LUUK01000155">
    <property type="protein sequence ID" value="OAI19658.1"/>
    <property type="molecule type" value="Genomic_DNA"/>
</dbReference>
<dbReference type="InterPro" id="IPR005545">
    <property type="entry name" value="YCII"/>
</dbReference>
<keyword evidence="4" id="KW-1185">Reference proteome</keyword>
<evidence type="ECO:0000313" key="3">
    <source>
        <dbReference type="EMBL" id="OAI19658.1"/>
    </source>
</evidence>
<sequence>MKYLCLICAEKVMEDMEPTAADRHFEEYAEFTEAIRASGHYLACNRLLPASAAVTVRVRDAKVTTTDGPFAETKEQLGGYYLIEATDFNEAIRIAAGIPGARFGCVEVRPVAEDSQTLAALGLR</sequence>
<dbReference type="AlphaFoldDB" id="A0A177NNK8"/>
<protein>
    <recommendedName>
        <fullName evidence="2">YCII-related domain-containing protein</fullName>
    </recommendedName>
</protein>
<accession>A0A177NNK8</accession>
<dbReference type="OrthoDB" id="9807535at2"/>
<dbReference type="STRING" id="702114.A1355_03925"/>
<dbReference type="PANTHER" id="PTHR35174">
    <property type="entry name" value="BLL7171 PROTEIN-RELATED"/>
    <property type="match status" value="1"/>
</dbReference>
<dbReference type="Proteomes" id="UP000077628">
    <property type="component" value="Unassembled WGS sequence"/>
</dbReference>
<proteinExistence type="inferred from homology"/>
<name>A0A177NNK8_9GAMM</name>
<reference evidence="4" key="1">
    <citation type="submission" date="2016-03" db="EMBL/GenBank/DDBJ databases">
        <authorList>
            <person name="Heylen K."/>
            <person name="De Vos P."/>
            <person name="Vekeman B."/>
        </authorList>
    </citation>
    <scope>NUCLEOTIDE SEQUENCE [LARGE SCALE GENOMIC DNA]</scope>
    <source>
        <strain evidence="4">R-45383</strain>
    </source>
</reference>
<dbReference type="PANTHER" id="PTHR35174:SF3">
    <property type="entry name" value="BLL7171 PROTEIN"/>
    <property type="match status" value="1"/>
</dbReference>
<dbReference type="Gene3D" id="3.30.70.1060">
    <property type="entry name" value="Dimeric alpha+beta barrel"/>
    <property type="match status" value="1"/>
</dbReference>
<dbReference type="Pfam" id="PF03795">
    <property type="entry name" value="YCII"/>
    <property type="match status" value="1"/>
</dbReference>
<evidence type="ECO:0000313" key="4">
    <source>
        <dbReference type="Proteomes" id="UP000077628"/>
    </source>
</evidence>
<comment type="similarity">
    <text evidence="1">Belongs to the YciI family.</text>
</comment>